<dbReference type="AlphaFoldDB" id="A0A1H8D404"/>
<reference evidence="3" key="1">
    <citation type="submission" date="2016-10" db="EMBL/GenBank/DDBJ databases">
        <authorList>
            <person name="Varghese N."/>
            <person name="Submissions S."/>
        </authorList>
    </citation>
    <scope>NUCLEOTIDE SEQUENCE [LARGE SCALE GENOMIC DNA]</scope>
    <source>
        <strain evidence="3">DSM 26893</strain>
    </source>
</reference>
<protein>
    <recommendedName>
        <fullName evidence="1">Rap1a immunity protein domain-containing protein</fullName>
    </recommendedName>
</protein>
<keyword evidence="3" id="KW-1185">Reference proteome</keyword>
<organism evidence="2 3">
    <name type="scientific">Palleronia pelagia</name>
    <dbReference type="NCBI Taxonomy" id="387096"/>
    <lineage>
        <taxon>Bacteria</taxon>
        <taxon>Pseudomonadati</taxon>
        <taxon>Pseudomonadota</taxon>
        <taxon>Alphaproteobacteria</taxon>
        <taxon>Rhodobacterales</taxon>
        <taxon>Roseobacteraceae</taxon>
        <taxon>Palleronia</taxon>
    </lineage>
</organism>
<evidence type="ECO:0000313" key="3">
    <source>
        <dbReference type="Proteomes" id="UP000199372"/>
    </source>
</evidence>
<dbReference type="Proteomes" id="UP000199372">
    <property type="component" value="Unassembled WGS sequence"/>
</dbReference>
<dbReference type="Pfam" id="PF18602">
    <property type="entry name" value="Rap1a"/>
    <property type="match status" value="1"/>
</dbReference>
<feature type="domain" description="Rap1a immunity protein" evidence="1">
    <location>
        <begin position="4"/>
        <end position="48"/>
    </location>
</feature>
<name>A0A1H8D404_9RHOB</name>
<sequence length="50" mass="5532">MIGICLPGRVESAQMVEAVLEVLSQGPEKGEQEAGELIWETLRVQYPCDE</sequence>
<dbReference type="Gene3D" id="1.10.890.40">
    <property type="match status" value="1"/>
</dbReference>
<gene>
    <name evidence="2" type="ORF">SAMN04488011_102168</name>
</gene>
<evidence type="ECO:0000313" key="2">
    <source>
        <dbReference type="EMBL" id="SEN01257.1"/>
    </source>
</evidence>
<dbReference type="InterPro" id="IPR041238">
    <property type="entry name" value="Rap1a"/>
</dbReference>
<dbReference type="EMBL" id="FOCM01000002">
    <property type="protein sequence ID" value="SEN01257.1"/>
    <property type="molecule type" value="Genomic_DNA"/>
</dbReference>
<evidence type="ECO:0000259" key="1">
    <source>
        <dbReference type="Pfam" id="PF18602"/>
    </source>
</evidence>
<accession>A0A1H8D404</accession>
<proteinExistence type="predicted"/>